<protein>
    <submittedName>
        <fullName evidence="1">Uncharacterized protein</fullName>
    </submittedName>
</protein>
<sequence length="374" mass="42262">MPNAEIILSERNPFDLTLKGVDKNFRLAIEEPTGFGRGTTKESQDLMRAMMTAHLLAPTMPENIYTNFDFHFSELLDAMYEYYGKKKPRIMKIGEGRVQPKIAGEADPEQSLRVATSHSGGLDSVYRIAKLLENKETPLAVHLRNLNFKGNAWEAEASREQCESWGVPYLQVKLRNSSGSTGFDTMKTRDLLLALVVAIQGAPNNVNQVLIEGGMGSDPRNYHFSESIEVWSWFNGLLKDIGLDVEVVGVDPGDIETIGEIIDLEKQLGITILPMVQNCFSAPFQMPNNRRKWERETPTIAQNSSDHWCGSCHKCRRMTLGRLFYHDPRLSGVSGEERGYFVKDTYDWIRKYPHNADLLSESFMTHLELLGGIN</sequence>
<gene>
    <name evidence="1" type="ORF">UW23_C0025G0005</name>
</gene>
<name>A0A0G1GKU0_9BACT</name>
<dbReference type="AlphaFoldDB" id="A0A0G1GKU0"/>
<accession>A0A0G1GKU0</accession>
<comment type="caution">
    <text evidence="1">The sequence shown here is derived from an EMBL/GenBank/DDBJ whole genome shotgun (WGS) entry which is preliminary data.</text>
</comment>
<dbReference type="Proteomes" id="UP000034069">
    <property type="component" value="Unassembled WGS sequence"/>
</dbReference>
<reference evidence="1 2" key="1">
    <citation type="journal article" date="2015" name="Nature">
        <title>rRNA introns, odd ribosomes, and small enigmatic genomes across a large radiation of phyla.</title>
        <authorList>
            <person name="Brown C.T."/>
            <person name="Hug L.A."/>
            <person name="Thomas B.C."/>
            <person name="Sharon I."/>
            <person name="Castelle C.J."/>
            <person name="Singh A."/>
            <person name="Wilkins M.J."/>
            <person name="Williams K.H."/>
            <person name="Banfield J.F."/>
        </authorList>
    </citation>
    <scope>NUCLEOTIDE SEQUENCE [LARGE SCALE GENOMIC DNA]</scope>
</reference>
<dbReference type="EMBL" id="LCHN01000025">
    <property type="protein sequence ID" value="KKT34978.1"/>
    <property type="molecule type" value="Genomic_DNA"/>
</dbReference>
<dbReference type="SUPFAM" id="SSF52402">
    <property type="entry name" value="Adenine nucleotide alpha hydrolases-like"/>
    <property type="match status" value="1"/>
</dbReference>
<organism evidence="1 2">
    <name type="scientific">Candidatus Collierbacteria bacterium GW2011_GWA1_44_12</name>
    <dbReference type="NCBI Taxonomy" id="1618376"/>
    <lineage>
        <taxon>Bacteria</taxon>
        <taxon>Candidatus Collieribacteriota</taxon>
    </lineage>
</organism>
<evidence type="ECO:0000313" key="1">
    <source>
        <dbReference type="EMBL" id="KKT34978.1"/>
    </source>
</evidence>
<evidence type="ECO:0000313" key="2">
    <source>
        <dbReference type="Proteomes" id="UP000034069"/>
    </source>
</evidence>
<proteinExistence type="predicted"/>